<dbReference type="OrthoDB" id="1653798at2"/>
<dbReference type="EMBL" id="SWBM01000001">
    <property type="protein sequence ID" value="TKC19610.1"/>
    <property type="molecule type" value="Genomic_DNA"/>
</dbReference>
<comment type="caution">
    <text evidence="1">The sequence shown here is derived from an EMBL/GenBank/DDBJ whole genome shotgun (WGS) entry which is preliminary data.</text>
</comment>
<name>A0A4V5P495_9BACI</name>
<dbReference type="PANTHER" id="PTHR36112:SF1">
    <property type="entry name" value="RIBOSOMAL RNA SMALL SUBUNIT METHYLTRANSFERASE J"/>
    <property type="match status" value="1"/>
</dbReference>
<sequence length="262" mass="30061">MFVTTAGRTNEEMIKKAKEVALELKISYIARNKKTVKALQNLYKEDCIVVGKERLELFSLGENEPFFFHPSSSMFRIKRLMENGHDPYIEACNLKQGKHILDCTLGLASDSIVASYIVGSEGRVVGIEGSPYLAYLVEKGLKTWDSGIEEMNGALRNIEVVQQISLDYLKTLPDKSFDCVYFDPMFEEGILESDGIKGLRQMAVYQDITNEMILHAKRVARERVVLKDHFRSQRFERFDFKVTRRKSAKFHFGVLQIQSIRS</sequence>
<evidence type="ECO:0000313" key="2">
    <source>
        <dbReference type="Proteomes" id="UP000307756"/>
    </source>
</evidence>
<dbReference type="SUPFAM" id="SSF53335">
    <property type="entry name" value="S-adenosyl-L-methionine-dependent methyltransferases"/>
    <property type="match status" value="1"/>
</dbReference>
<dbReference type="Gene3D" id="3.40.50.150">
    <property type="entry name" value="Vaccinia Virus protein VP39"/>
    <property type="match status" value="1"/>
</dbReference>
<proteinExistence type="predicted"/>
<dbReference type="InterPro" id="IPR007536">
    <property type="entry name" value="16SrRNA_methylTrfase_J"/>
</dbReference>
<protein>
    <recommendedName>
        <fullName evidence="3">SAM-dependent methyltransferase</fullName>
    </recommendedName>
</protein>
<evidence type="ECO:0008006" key="3">
    <source>
        <dbReference type="Google" id="ProtNLM"/>
    </source>
</evidence>
<gene>
    <name evidence="1" type="ORF">FA727_08750</name>
</gene>
<evidence type="ECO:0000313" key="1">
    <source>
        <dbReference type="EMBL" id="TKC19610.1"/>
    </source>
</evidence>
<dbReference type="Proteomes" id="UP000307756">
    <property type="component" value="Unassembled WGS sequence"/>
</dbReference>
<accession>A0A4V5P495</accession>
<dbReference type="GO" id="GO:0008990">
    <property type="term" value="F:rRNA (guanine-N2-)-methyltransferase activity"/>
    <property type="evidence" value="ECO:0007669"/>
    <property type="project" value="InterPro"/>
</dbReference>
<dbReference type="InterPro" id="IPR029063">
    <property type="entry name" value="SAM-dependent_MTases_sf"/>
</dbReference>
<dbReference type="PANTHER" id="PTHR36112">
    <property type="entry name" value="RIBOSOMAL RNA SMALL SUBUNIT METHYLTRANSFERASE J"/>
    <property type="match status" value="1"/>
</dbReference>
<keyword evidence="2" id="KW-1185">Reference proteome</keyword>
<dbReference type="AlphaFoldDB" id="A0A4V5P495"/>
<dbReference type="Pfam" id="PF04445">
    <property type="entry name" value="SAM_MT"/>
    <property type="match status" value="1"/>
</dbReference>
<organism evidence="1 2">
    <name type="scientific">Robertmurraya kyonggiensis</name>
    <dbReference type="NCBI Taxonomy" id="1037680"/>
    <lineage>
        <taxon>Bacteria</taxon>
        <taxon>Bacillati</taxon>
        <taxon>Bacillota</taxon>
        <taxon>Bacilli</taxon>
        <taxon>Bacillales</taxon>
        <taxon>Bacillaceae</taxon>
        <taxon>Robertmurraya</taxon>
    </lineage>
</organism>
<dbReference type="RefSeq" id="WP_136830515.1">
    <property type="nucleotide sequence ID" value="NZ_SWBM01000001.1"/>
</dbReference>
<reference evidence="1 2" key="1">
    <citation type="journal article" date="2011" name="J. Microbiol.">
        <title>Bacillus kyonggiensis sp. nov., isolated from soil of a lettuce field.</title>
        <authorList>
            <person name="Dong K."/>
            <person name="Lee S."/>
        </authorList>
    </citation>
    <scope>NUCLEOTIDE SEQUENCE [LARGE SCALE GENOMIC DNA]</scope>
    <source>
        <strain evidence="1 2">NB22</strain>
    </source>
</reference>